<dbReference type="Proteomes" id="UP001055072">
    <property type="component" value="Unassembled WGS sequence"/>
</dbReference>
<name>A0ACB8TP69_9APHY</name>
<keyword evidence="2" id="KW-1185">Reference proteome</keyword>
<comment type="caution">
    <text evidence="1">The sequence shown here is derived from an EMBL/GenBank/DDBJ whole genome shotgun (WGS) entry which is preliminary data.</text>
</comment>
<dbReference type="EMBL" id="MU274953">
    <property type="protein sequence ID" value="KAI0083791.1"/>
    <property type="molecule type" value="Genomic_DNA"/>
</dbReference>
<accession>A0ACB8TP69</accession>
<evidence type="ECO:0000313" key="2">
    <source>
        <dbReference type="Proteomes" id="UP001055072"/>
    </source>
</evidence>
<sequence length="75" mass="7806">MRFFAVILVGAIASVATGATLAPRGVGLCLSATSNKFWTIQVMKCIAGDCEIEAEDTLSIDPIAFELSLGVGKCI</sequence>
<evidence type="ECO:0000313" key="1">
    <source>
        <dbReference type="EMBL" id="KAI0083791.1"/>
    </source>
</evidence>
<protein>
    <submittedName>
        <fullName evidence="1">Uncharacterized protein</fullName>
    </submittedName>
</protein>
<proteinExistence type="predicted"/>
<reference evidence="1" key="1">
    <citation type="journal article" date="2021" name="Environ. Microbiol.">
        <title>Gene family expansions and transcriptome signatures uncover fungal adaptations to wood decay.</title>
        <authorList>
            <person name="Hage H."/>
            <person name="Miyauchi S."/>
            <person name="Viragh M."/>
            <person name="Drula E."/>
            <person name="Min B."/>
            <person name="Chaduli D."/>
            <person name="Navarro D."/>
            <person name="Favel A."/>
            <person name="Norest M."/>
            <person name="Lesage-Meessen L."/>
            <person name="Balint B."/>
            <person name="Merenyi Z."/>
            <person name="de Eugenio L."/>
            <person name="Morin E."/>
            <person name="Martinez A.T."/>
            <person name="Baldrian P."/>
            <person name="Stursova M."/>
            <person name="Martinez M.J."/>
            <person name="Novotny C."/>
            <person name="Magnuson J.K."/>
            <person name="Spatafora J.W."/>
            <person name="Maurice S."/>
            <person name="Pangilinan J."/>
            <person name="Andreopoulos W."/>
            <person name="LaButti K."/>
            <person name="Hundley H."/>
            <person name="Na H."/>
            <person name="Kuo A."/>
            <person name="Barry K."/>
            <person name="Lipzen A."/>
            <person name="Henrissat B."/>
            <person name="Riley R."/>
            <person name="Ahrendt S."/>
            <person name="Nagy L.G."/>
            <person name="Grigoriev I.V."/>
            <person name="Martin F."/>
            <person name="Rosso M.N."/>
        </authorList>
    </citation>
    <scope>NUCLEOTIDE SEQUENCE</scope>
    <source>
        <strain evidence="1">CBS 384.51</strain>
    </source>
</reference>
<gene>
    <name evidence="1" type="ORF">BDY19DRAFT_998268</name>
</gene>
<organism evidence="1 2">
    <name type="scientific">Irpex rosettiformis</name>
    <dbReference type="NCBI Taxonomy" id="378272"/>
    <lineage>
        <taxon>Eukaryota</taxon>
        <taxon>Fungi</taxon>
        <taxon>Dikarya</taxon>
        <taxon>Basidiomycota</taxon>
        <taxon>Agaricomycotina</taxon>
        <taxon>Agaricomycetes</taxon>
        <taxon>Polyporales</taxon>
        <taxon>Irpicaceae</taxon>
        <taxon>Irpex</taxon>
    </lineage>
</organism>